<name>A0A8S3ADG2_9BILA</name>
<dbReference type="EMBL" id="CAJOBI010127484">
    <property type="protein sequence ID" value="CAF4708109.1"/>
    <property type="molecule type" value="Genomic_DNA"/>
</dbReference>
<reference evidence="1" key="1">
    <citation type="submission" date="2021-02" db="EMBL/GenBank/DDBJ databases">
        <authorList>
            <person name="Nowell W R."/>
        </authorList>
    </citation>
    <scope>NUCLEOTIDE SEQUENCE</scope>
</reference>
<evidence type="ECO:0000313" key="2">
    <source>
        <dbReference type="Proteomes" id="UP000676336"/>
    </source>
</evidence>
<organism evidence="1 2">
    <name type="scientific">Rotaria magnacalcarata</name>
    <dbReference type="NCBI Taxonomy" id="392030"/>
    <lineage>
        <taxon>Eukaryota</taxon>
        <taxon>Metazoa</taxon>
        <taxon>Spiralia</taxon>
        <taxon>Gnathifera</taxon>
        <taxon>Rotifera</taxon>
        <taxon>Eurotatoria</taxon>
        <taxon>Bdelloidea</taxon>
        <taxon>Philodinida</taxon>
        <taxon>Philodinidae</taxon>
        <taxon>Rotaria</taxon>
    </lineage>
</organism>
<protein>
    <submittedName>
        <fullName evidence="1">Uncharacterized protein</fullName>
    </submittedName>
</protein>
<accession>A0A8S3ADG2</accession>
<feature type="non-terminal residue" evidence="1">
    <location>
        <position position="81"/>
    </location>
</feature>
<dbReference type="Proteomes" id="UP000676336">
    <property type="component" value="Unassembled WGS sequence"/>
</dbReference>
<dbReference type="AlphaFoldDB" id="A0A8S3ADG2"/>
<comment type="caution">
    <text evidence="1">The sequence shown here is derived from an EMBL/GenBank/DDBJ whole genome shotgun (WGS) entry which is preliminary data.</text>
</comment>
<proteinExistence type="predicted"/>
<sequence length="81" mass="8907">RQNKRLRSLPIAIQQPKVVLNDDDTDNSSQSASLCCYSINAPDKTCIQTRELSSAASANGIFSENNLIPTSIEKLDINEQI</sequence>
<evidence type="ECO:0000313" key="1">
    <source>
        <dbReference type="EMBL" id="CAF4708109.1"/>
    </source>
</evidence>
<gene>
    <name evidence="1" type="ORF">SMN809_LOCUS43320</name>
</gene>
<feature type="non-terminal residue" evidence="1">
    <location>
        <position position="1"/>
    </location>
</feature>